<accession>A0A1F5PXP2</accession>
<keyword evidence="4 7" id="KW-0812">Transmembrane</keyword>
<evidence type="ECO:0000256" key="7">
    <source>
        <dbReference type="HAMAP-Rule" id="MF_01147"/>
    </source>
</evidence>
<protein>
    <recommendedName>
        <fullName evidence="7">Phosphatidylglycerol--prolipoprotein diacylglyceryl transferase</fullName>
        <ecNumber evidence="7">2.5.1.145</ecNumber>
    </recommendedName>
</protein>
<dbReference type="EMBL" id="MFFB01000012">
    <property type="protein sequence ID" value="OGE94686.1"/>
    <property type="molecule type" value="Genomic_DNA"/>
</dbReference>
<evidence type="ECO:0000256" key="3">
    <source>
        <dbReference type="ARBA" id="ARBA00022679"/>
    </source>
</evidence>
<evidence type="ECO:0000313" key="9">
    <source>
        <dbReference type="Proteomes" id="UP000177281"/>
    </source>
</evidence>
<keyword evidence="2 7" id="KW-1003">Cell membrane</keyword>
<dbReference type="UniPathway" id="UPA00664"/>
<comment type="caution">
    <text evidence="8">The sequence shown here is derived from an EMBL/GenBank/DDBJ whole genome shotgun (WGS) entry which is preliminary data.</text>
</comment>
<sequence length="251" mass="28631">MFVPAFQGKLVIDPIIHLGPLSIRWYGLILAASILTGYFIIRKNSWKFGISAKDIDDFAFWLVIVAVVGARIYFVLFNWAYFSQNLAEIYKIWYGGISIYGSLIAGVIFSYFYTRKAAYSFWQLTDLLALGLPLSQAIGRLGNFVNQEAYGTHTNLPWKMYVAAKQDYVHPTFLYEAVANVLVFVVLKKMIGKFKPGVLVLTYFMAYSVIRFVVEGLRTDSLYISIFRVDQIVAVIILLISGLLLWMRSKH</sequence>
<reference evidence="8 9" key="1">
    <citation type="journal article" date="2016" name="Nat. Commun.">
        <title>Thousands of microbial genomes shed light on interconnected biogeochemical processes in an aquifer system.</title>
        <authorList>
            <person name="Anantharaman K."/>
            <person name="Brown C.T."/>
            <person name="Hug L.A."/>
            <person name="Sharon I."/>
            <person name="Castelle C.J."/>
            <person name="Probst A.J."/>
            <person name="Thomas B.C."/>
            <person name="Singh A."/>
            <person name="Wilkins M.J."/>
            <person name="Karaoz U."/>
            <person name="Brodie E.L."/>
            <person name="Williams K.H."/>
            <person name="Hubbard S.S."/>
            <person name="Banfield J.F."/>
        </authorList>
    </citation>
    <scope>NUCLEOTIDE SEQUENCE [LARGE SCALE GENOMIC DNA]</scope>
</reference>
<proteinExistence type="inferred from homology"/>
<keyword evidence="8" id="KW-0449">Lipoprotein</keyword>
<feature type="transmembrane region" description="Helical" evidence="7">
    <location>
        <begin position="92"/>
        <end position="113"/>
    </location>
</feature>
<gene>
    <name evidence="7" type="primary">lgt</name>
    <name evidence="8" type="ORF">A3B10_00635</name>
</gene>
<dbReference type="PANTHER" id="PTHR30589:SF0">
    <property type="entry name" value="PHOSPHATIDYLGLYCEROL--PROLIPOPROTEIN DIACYLGLYCERYL TRANSFERASE"/>
    <property type="match status" value="1"/>
</dbReference>
<dbReference type="STRING" id="1817841.A3B10_00635"/>
<comment type="pathway">
    <text evidence="7">Protein modification; lipoprotein biosynthesis (diacylglyceryl transfer).</text>
</comment>
<dbReference type="AlphaFoldDB" id="A0A1F5PXP2"/>
<evidence type="ECO:0000256" key="1">
    <source>
        <dbReference type="ARBA" id="ARBA00007150"/>
    </source>
</evidence>
<evidence type="ECO:0000256" key="4">
    <source>
        <dbReference type="ARBA" id="ARBA00022692"/>
    </source>
</evidence>
<dbReference type="HAMAP" id="MF_01147">
    <property type="entry name" value="Lgt"/>
    <property type="match status" value="1"/>
</dbReference>
<dbReference type="GO" id="GO:0005886">
    <property type="term" value="C:plasma membrane"/>
    <property type="evidence" value="ECO:0007669"/>
    <property type="project" value="UniProtKB-SubCell"/>
</dbReference>
<organism evidence="8 9">
    <name type="scientific">Candidatus Doudnabacteria bacterium RIFCSPLOWO2_01_FULL_44_21</name>
    <dbReference type="NCBI Taxonomy" id="1817841"/>
    <lineage>
        <taxon>Bacteria</taxon>
        <taxon>Candidatus Doudnaibacteriota</taxon>
    </lineage>
</organism>
<dbReference type="PANTHER" id="PTHR30589">
    <property type="entry name" value="PROLIPOPROTEIN DIACYLGLYCERYL TRANSFERASE"/>
    <property type="match status" value="1"/>
</dbReference>
<keyword evidence="6 7" id="KW-0472">Membrane</keyword>
<comment type="subcellular location">
    <subcellularLocation>
        <location evidence="7">Cell membrane</location>
        <topology evidence="7">Multi-pass membrane protein</topology>
    </subcellularLocation>
</comment>
<dbReference type="InterPro" id="IPR001640">
    <property type="entry name" value="Lgt"/>
</dbReference>
<dbReference type="EC" id="2.5.1.145" evidence="7"/>
<comment type="similarity">
    <text evidence="1 7">Belongs to the Lgt family.</text>
</comment>
<keyword evidence="3 7" id="KW-0808">Transferase</keyword>
<dbReference type="GO" id="GO:0008961">
    <property type="term" value="F:phosphatidylglycerol-prolipoprotein diacylglyceryl transferase activity"/>
    <property type="evidence" value="ECO:0007669"/>
    <property type="project" value="UniProtKB-UniRule"/>
</dbReference>
<dbReference type="GO" id="GO:0042158">
    <property type="term" value="P:lipoprotein biosynthetic process"/>
    <property type="evidence" value="ECO:0007669"/>
    <property type="project" value="UniProtKB-UniRule"/>
</dbReference>
<feature type="transmembrane region" description="Helical" evidence="7">
    <location>
        <begin position="197"/>
        <end position="214"/>
    </location>
</feature>
<feature type="transmembrane region" description="Helical" evidence="7">
    <location>
        <begin position="61"/>
        <end position="80"/>
    </location>
</feature>
<comment type="function">
    <text evidence="7">Catalyzes the transfer of the diacylglyceryl group from phosphatidylglycerol to the sulfhydryl group of the N-terminal cysteine of a prolipoprotein, the first step in the formation of mature lipoproteins.</text>
</comment>
<evidence type="ECO:0000256" key="2">
    <source>
        <dbReference type="ARBA" id="ARBA00022475"/>
    </source>
</evidence>
<feature type="binding site" evidence="7">
    <location>
        <position position="140"/>
    </location>
    <ligand>
        <name>a 1,2-diacyl-sn-glycero-3-phospho-(1'-sn-glycerol)</name>
        <dbReference type="ChEBI" id="CHEBI:64716"/>
    </ligand>
</feature>
<comment type="catalytic activity">
    <reaction evidence="7">
        <text>L-cysteinyl-[prolipoprotein] + a 1,2-diacyl-sn-glycero-3-phospho-(1'-sn-glycerol) = an S-1,2-diacyl-sn-glyceryl-L-cysteinyl-[prolipoprotein] + sn-glycerol 1-phosphate + H(+)</text>
        <dbReference type="Rhea" id="RHEA:56712"/>
        <dbReference type="Rhea" id="RHEA-COMP:14679"/>
        <dbReference type="Rhea" id="RHEA-COMP:14680"/>
        <dbReference type="ChEBI" id="CHEBI:15378"/>
        <dbReference type="ChEBI" id="CHEBI:29950"/>
        <dbReference type="ChEBI" id="CHEBI:57685"/>
        <dbReference type="ChEBI" id="CHEBI:64716"/>
        <dbReference type="ChEBI" id="CHEBI:140658"/>
        <dbReference type="EC" id="2.5.1.145"/>
    </reaction>
</comment>
<feature type="transmembrane region" description="Helical" evidence="7">
    <location>
        <begin position="23"/>
        <end position="41"/>
    </location>
</feature>
<evidence type="ECO:0000256" key="5">
    <source>
        <dbReference type="ARBA" id="ARBA00022989"/>
    </source>
</evidence>
<dbReference type="Proteomes" id="UP000177281">
    <property type="component" value="Unassembled WGS sequence"/>
</dbReference>
<evidence type="ECO:0000256" key="6">
    <source>
        <dbReference type="ARBA" id="ARBA00023136"/>
    </source>
</evidence>
<evidence type="ECO:0000313" key="8">
    <source>
        <dbReference type="EMBL" id="OGE94686.1"/>
    </source>
</evidence>
<feature type="transmembrane region" description="Helical" evidence="7">
    <location>
        <begin position="226"/>
        <end position="246"/>
    </location>
</feature>
<dbReference type="NCBIfam" id="TIGR00544">
    <property type="entry name" value="lgt"/>
    <property type="match status" value="1"/>
</dbReference>
<dbReference type="PROSITE" id="PS01311">
    <property type="entry name" value="LGT"/>
    <property type="match status" value="1"/>
</dbReference>
<dbReference type="Pfam" id="PF01790">
    <property type="entry name" value="LGT"/>
    <property type="match status" value="1"/>
</dbReference>
<keyword evidence="5 7" id="KW-1133">Transmembrane helix</keyword>
<name>A0A1F5PXP2_9BACT</name>